<protein>
    <submittedName>
        <fullName evidence="1">Uncharacterized protein</fullName>
    </submittedName>
</protein>
<proteinExistence type="predicted"/>
<feature type="non-terminal residue" evidence="1">
    <location>
        <position position="179"/>
    </location>
</feature>
<accession>E9IJ54</accession>
<name>E9IJ54_SOLIN</name>
<organism>
    <name type="scientific">Solenopsis invicta</name>
    <name type="common">Red imported fire ant</name>
    <name type="synonym">Solenopsis wagneri</name>
    <dbReference type="NCBI Taxonomy" id="13686"/>
    <lineage>
        <taxon>Eukaryota</taxon>
        <taxon>Metazoa</taxon>
        <taxon>Ecdysozoa</taxon>
        <taxon>Arthropoda</taxon>
        <taxon>Hexapoda</taxon>
        <taxon>Insecta</taxon>
        <taxon>Pterygota</taxon>
        <taxon>Neoptera</taxon>
        <taxon>Endopterygota</taxon>
        <taxon>Hymenoptera</taxon>
        <taxon>Apocrita</taxon>
        <taxon>Aculeata</taxon>
        <taxon>Formicoidea</taxon>
        <taxon>Formicidae</taxon>
        <taxon>Myrmicinae</taxon>
        <taxon>Solenopsis</taxon>
    </lineage>
</organism>
<dbReference type="AlphaFoldDB" id="E9IJ54"/>
<reference evidence="1" key="1">
    <citation type="journal article" date="2011" name="Proc. Natl. Acad. Sci. U.S.A.">
        <title>The genome of the fire ant Solenopsis invicta.</title>
        <authorList>
            <person name="Wurm Y."/>
            <person name="Wang J."/>
            <person name="Riba-Grognuz O."/>
            <person name="Corona M."/>
            <person name="Nygaard S."/>
            <person name="Hunt B.G."/>
            <person name="Ingram K.K."/>
            <person name="Falquet L."/>
            <person name="Nipitwattanaphon M."/>
            <person name="Gotzek D."/>
            <person name="Dijkstra M.B."/>
            <person name="Oettler J."/>
            <person name="Comtesse F."/>
            <person name="Shih C.J."/>
            <person name="Wu W.J."/>
            <person name="Yang C.C."/>
            <person name="Thomas J."/>
            <person name="Beaudoing E."/>
            <person name="Pradervand S."/>
            <person name="Flegel V."/>
            <person name="Cook E.D."/>
            <person name="Fabbretti R."/>
            <person name="Stockinger H."/>
            <person name="Long L."/>
            <person name="Farmerie W.G."/>
            <person name="Oakey J."/>
            <person name="Boomsma J.J."/>
            <person name="Pamilo P."/>
            <person name="Yi S.V."/>
            <person name="Heinze J."/>
            <person name="Goodisman M.A."/>
            <person name="Farinelli L."/>
            <person name="Harshman K."/>
            <person name="Hulo N."/>
            <person name="Cerutti L."/>
            <person name="Xenarios I."/>
            <person name="Shoemaker D."/>
            <person name="Keller L."/>
        </authorList>
    </citation>
    <scope>NUCLEOTIDE SEQUENCE [LARGE SCALE GENOMIC DNA]</scope>
</reference>
<dbReference type="EMBL" id="GL763671">
    <property type="protein sequence ID" value="EFZ19403.1"/>
    <property type="molecule type" value="Genomic_DNA"/>
</dbReference>
<dbReference type="HOGENOM" id="CLU_1505323_0_0_1"/>
<dbReference type="SUPFAM" id="SSF46966">
    <property type="entry name" value="Spectrin repeat"/>
    <property type="match status" value="1"/>
</dbReference>
<sequence>MDVISCAKNYKHMCFKKFTINSSFLLTMSDNSIDKILNTFWNDSLFFVIIMSAECALHLGKEFISNFAIRSFGQIQNVDGRDQNPVAIKESCDTNLENDVLGHDELCESIKDTAASFQKSNHFLSDEIQKRALVTINRYHNLQEPMQIQFGRCKVVSIYLLLSIYFTANSDALVCTSAY</sequence>
<evidence type="ECO:0000313" key="1">
    <source>
        <dbReference type="EMBL" id="EFZ19403.1"/>
    </source>
</evidence>
<gene>
    <name evidence="1" type="ORF">SINV_15530</name>
</gene>